<dbReference type="SUPFAM" id="SSF51905">
    <property type="entry name" value="FAD/NAD(P)-binding domain"/>
    <property type="match status" value="1"/>
</dbReference>
<name>A0A1I7NPX6_9HYPH</name>
<dbReference type="CDD" id="cd19946">
    <property type="entry name" value="GlpA-like_Fer2_BFD-like"/>
    <property type="match status" value="1"/>
</dbReference>
<dbReference type="Pfam" id="PF04324">
    <property type="entry name" value="Fer2_BFD"/>
    <property type="match status" value="1"/>
</dbReference>
<dbReference type="STRING" id="51670.SAMN04488557_2708"/>
<evidence type="ECO:0000313" key="5">
    <source>
        <dbReference type="Proteomes" id="UP000199423"/>
    </source>
</evidence>
<reference evidence="5" key="1">
    <citation type="submission" date="2016-10" db="EMBL/GenBank/DDBJ databases">
        <authorList>
            <person name="Varghese N."/>
            <person name="Submissions S."/>
        </authorList>
    </citation>
    <scope>NUCLEOTIDE SEQUENCE [LARGE SCALE GENOMIC DNA]</scope>
    <source>
        <strain evidence="5">DSM 1565</strain>
    </source>
</reference>
<dbReference type="SUPFAM" id="SSF54373">
    <property type="entry name" value="FAD-linked reductases, C-terminal domain"/>
    <property type="match status" value="1"/>
</dbReference>
<evidence type="ECO:0000256" key="1">
    <source>
        <dbReference type="ARBA" id="ARBA00023002"/>
    </source>
</evidence>
<dbReference type="InterPro" id="IPR007419">
    <property type="entry name" value="BFD-like_2Fe2S-bd_dom"/>
</dbReference>
<gene>
    <name evidence="4" type="ORF">SAMN04488557_2708</name>
</gene>
<dbReference type="Gene3D" id="3.30.9.10">
    <property type="entry name" value="D-Amino Acid Oxidase, subunit A, domain 2"/>
    <property type="match status" value="1"/>
</dbReference>
<evidence type="ECO:0000259" key="3">
    <source>
        <dbReference type="Pfam" id="PF04324"/>
    </source>
</evidence>
<sequence>MSIADVAIVGAGVVGCAMARRFALEGAKVVLLERGADLLSGASKANSAILHTGFDAPPGSVELSCMQAGYAEYQAIRESFNLPLLETGAMVVAWSDAEKAALDGIEAQARANGIHDVRRLTASEIRAREPQLSHRALEALLVPGEHVIDPWSPFLAYLLQAKSHGAEIRFATEVISGGFDGDIWTLQTSTGEQRARTVINCAGLFGDRLDARLLGTASFQIRPRKGQFVVFDKAAAALLRTIVLPVPSERTKGVVLTRTAFGNLLVGPTAEEQQDRERATVVDDTLRGLIARAVEMIPALADAGVTAVYAGLRPATEEKHYRISAHPDRNWITVGGIRSTGMTASLGIAQHIYKLYEEMGHRHVPVAAPATPRVPNLAEHEPRDWQSAGYGEIVCHCEMVTLREIEQALSGPLAPGNFGGLRRRTRCGMGRCQGFYCNARLAQLTAGHFASPLAVGDAA</sequence>
<feature type="domain" description="FAD dependent oxidoreductase" evidence="2">
    <location>
        <begin position="5"/>
        <end position="352"/>
    </location>
</feature>
<feature type="domain" description="BFD-like [2Fe-2S]-binding" evidence="3">
    <location>
        <begin position="393"/>
        <end position="444"/>
    </location>
</feature>
<organism evidence="4 5">
    <name type="scientific">Hyphomicrobium facile</name>
    <dbReference type="NCBI Taxonomy" id="51670"/>
    <lineage>
        <taxon>Bacteria</taxon>
        <taxon>Pseudomonadati</taxon>
        <taxon>Pseudomonadota</taxon>
        <taxon>Alphaproteobacteria</taxon>
        <taxon>Hyphomicrobiales</taxon>
        <taxon>Hyphomicrobiaceae</taxon>
        <taxon>Hyphomicrobium</taxon>
    </lineage>
</organism>
<dbReference type="GO" id="GO:0016491">
    <property type="term" value="F:oxidoreductase activity"/>
    <property type="evidence" value="ECO:0007669"/>
    <property type="project" value="UniProtKB-KW"/>
</dbReference>
<dbReference type="InterPro" id="IPR052745">
    <property type="entry name" value="G3P_Oxidase/Oxidoreductase"/>
</dbReference>
<dbReference type="PANTHER" id="PTHR42720">
    <property type="entry name" value="GLYCEROL-3-PHOSPHATE DEHYDROGENASE"/>
    <property type="match status" value="1"/>
</dbReference>
<protein>
    <submittedName>
        <fullName evidence="4">Glycerol-3-phosphate dehydrogenase</fullName>
    </submittedName>
</protein>
<keyword evidence="5" id="KW-1185">Reference proteome</keyword>
<dbReference type="PANTHER" id="PTHR42720:SF1">
    <property type="entry name" value="GLYCEROL 3-PHOSPHATE OXIDASE"/>
    <property type="match status" value="1"/>
</dbReference>
<evidence type="ECO:0000313" key="4">
    <source>
        <dbReference type="EMBL" id="SFV36726.1"/>
    </source>
</evidence>
<proteinExistence type="predicted"/>
<dbReference type="InterPro" id="IPR036188">
    <property type="entry name" value="FAD/NAD-bd_sf"/>
</dbReference>
<dbReference type="Gene3D" id="1.10.10.1100">
    <property type="entry name" value="BFD-like [2Fe-2S]-binding domain"/>
    <property type="match status" value="1"/>
</dbReference>
<dbReference type="InterPro" id="IPR006076">
    <property type="entry name" value="FAD-dep_OxRdtase"/>
</dbReference>
<accession>A0A1I7NPX6</accession>
<evidence type="ECO:0000259" key="2">
    <source>
        <dbReference type="Pfam" id="PF01266"/>
    </source>
</evidence>
<dbReference type="AlphaFoldDB" id="A0A1I7NPX6"/>
<dbReference type="EMBL" id="FPCH01000003">
    <property type="protein sequence ID" value="SFV36726.1"/>
    <property type="molecule type" value="Genomic_DNA"/>
</dbReference>
<dbReference type="Proteomes" id="UP000199423">
    <property type="component" value="Unassembled WGS sequence"/>
</dbReference>
<keyword evidence="1" id="KW-0560">Oxidoreductase</keyword>
<dbReference type="OrthoDB" id="9801699at2"/>
<dbReference type="Pfam" id="PF01266">
    <property type="entry name" value="DAO"/>
    <property type="match status" value="1"/>
</dbReference>
<dbReference type="InterPro" id="IPR041854">
    <property type="entry name" value="BFD-like_2Fe2S-bd_dom_sf"/>
</dbReference>
<dbReference type="Gene3D" id="3.50.50.60">
    <property type="entry name" value="FAD/NAD(P)-binding domain"/>
    <property type="match status" value="1"/>
</dbReference>